<dbReference type="VEuPathDB" id="FungiDB:VP01_3199g1"/>
<proteinExistence type="predicted"/>
<gene>
    <name evidence="2" type="ORF">VP01_3199g1</name>
</gene>
<sequence length="437" mass="48892">MRMLSPSDNSSSLCLRWTLIIVLLAHPCVSTQLIGIYIRLDQRSGFFIYHLSQTVECKTAAIYTVWKFCGALGVAHDLNSLPDKLSLLQFQFLPSFAQLTTTAMLISLDLNSLQINLTLILIQKKKKKGNLWCNNHESFDHHACSLLFCSEYFSYIVNSCSSVELKIIKPCYQFSLSSSYHFDELANLVSRLSLIAACVTFKDEVARSQLLPVWILMHVWHLNITGNFLWLVVSLVLKQATMERRNLSLTRYRSRELGKLVTCTIRDCLKDCNFATDSECLERLCLSPVAAALQLEILLAALEAPGKDTVICCWVRTFAPQLAGGEDLTGCYEPGFSDICSSSWPERVHKTCKLTMRRVTAFQVAAASLHGMFIQGSRSSRFRNSVTTTGGPRGEVAAEIKSKSLRITLPIGVRPREVFGLGLQLRLSVIYISLSAI</sequence>
<organism evidence="2 3">
    <name type="scientific">Puccinia sorghi</name>
    <dbReference type="NCBI Taxonomy" id="27349"/>
    <lineage>
        <taxon>Eukaryota</taxon>
        <taxon>Fungi</taxon>
        <taxon>Dikarya</taxon>
        <taxon>Basidiomycota</taxon>
        <taxon>Pucciniomycotina</taxon>
        <taxon>Pucciniomycetes</taxon>
        <taxon>Pucciniales</taxon>
        <taxon>Pucciniaceae</taxon>
        <taxon>Puccinia</taxon>
    </lineage>
</organism>
<evidence type="ECO:0000313" key="3">
    <source>
        <dbReference type="Proteomes" id="UP000037035"/>
    </source>
</evidence>
<comment type="caution">
    <text evidence="2">The sequence shown here is derived from an EMBL/GenBank/DDBJ whole genome shotgun (WGS) entry which is preliminary data.</text>
</comment>
<dbReference type="AlphaFoldDB" id="A0A0L6UYF4"/>
<evidence type="ECO:0000256" key="1">
    <source>
        <dbReference type="SAM" id="SignalP"/>
    </source>
</evidence>
<evidence type="ECO:0000313" key="2">
    <source>
        <dbReference type="EMBL" id="KNZ53581.1"/>
    </source>
</evidence>
<protein>
    <submittedName>
        <fullName evidence="2">Putative signal peptide protein</fullName>
    </submittedName>
</protein>
<dbReference type="Proteomes" id="UP000037035">
    <property type="component" value="Unassembled WGS sequence"/>
</dbReference>
<dbReference type="EMBL" id="LAVV01008167">
    <property type="protein sequence ID" value="KNZ53581.1"/>
    <property type="molecule type" value="Genomic_DNA"/>
</dbReference>
<name>A0A0L6UYF4_9BASI</name>
<feature type="signal peptide" evidence="1">
    <location>
        <begin position="1"/>
        <end position="30"/>
    </location>
</feature>
<keyword evidence="1" id="KW-0732">Signal</keyword>
<feature type="chain" id="PRO_5005568143" evidence="1">
    <location>
        <begin position="31"/>
        <end position="437"/>
    </location>
</feature>
<accession>A0A0L6UYF4</accession>
<keyword evidence="3" id="KW-1185">Reference proteome</keyword>
<reference evidence="2 3" key="1">
    <citation type="submission" date="2015-08" db="EMBL/GenBank/DDBJ databases">
        <title>Next Generation Sequencing and Analysis of the Genome of Puccinia sorghi L Schw, the Causal Agent of Maize Common Rust.</title>
        <authorList>
            <person name="Rochi L."/>
            <person name="Burguener G."/>
            <person name="Darino M."/>
            <person name="Turjanski A."/>
            <person name="Kreff E."/>
            <person name="Dieguez M.J."/>
            <person name="Sacco F."/>
        </authorList>
    </citation>
    <scope>NUCLEOTIDE SEQUENCE [LARGE SCALE GENOMIC DNA]</scope>
    <source>
        <strain evidence="2 3">RO10H11247</strain>
    </source>
</reference>